<dbReference type="RefSeq" id="WP_078933833.1">
    <property type="nucleotide sequence ID" value="NZ_FUWG01000015.1"/>
</dbReference>
<name>A0A1T4MD70_TREPO</name>
<dbReference type="EMBL" id="FUWG01000015">
    <property type="protein sequence ID" value="SJZ64815.1"/>
    <property type="molecule type" value="Genomic_DNA"/>
</dbReference>
<evidence type="ECO:0000256" key="1">
    <source>
        <dbReference type="SAM" id="MobiDB-lite"/>
    </source>
</evidence>
<protein>
    <submittedName>
        <fullName evidence="2">Uncharacterized protein</fullName>
    </submittedName>
</protein>
<accession>A0A1T4MD70</accession>
<evidence type="ECO:0000313" key="3">
    <source>
        <dbReference type="Proteomes" id="UP000190423"/>
    </source>
</evidence>
<proteinExistence type="predicted"/>
<organism evidence="2 3">
    <name type="scientific">Treponema porcinum</name>
    <dbReference type="NCBI Taxonomy" id="261392"/>
    <lineage>
        <taxon>Bacteria</taxon>
        <taxon>Pseudomonadati</taxon>
        <taxon>Spirochaetota</taxon>
        <taxon>Spirochaetia</taxon>
        <taxon>Spirochaetales</taxon>
        <taxon>Treponemataceae</taxon>
        <taxon>Treponema</taxon>
    </lineage>
</organism>
<dbReference type="STRING" id="261392.SAMN02745149_01936"/>
<gene>
    <name evidence="2" type="ORF">SAMN02745149_01936</name>
</gene>
<dbReference type="GeneID" id="78317213"/>
<dbReference type="Proteomes" id="UP000190423">
    <property type="component" value="Unassembled WGS sequence"/>
</dbReference>
<dbReference type="AlphaFoldDB" id="A0A1T4MD70"/>
<reference evidence="2 3" key="1">
    <citation type="submission" date="2017-02" db="EMBL/GenBank/DDBJ databases">
        <authorList>
            <person name="Peterson S.W."/>
        </authorList>
    </citation>
    <scope>NUCLEOTIDE SEQUENCE [LARGE SCALE GENOMIC DNA]</scope>
    <source>
        <strain evidence="2 3">ATCC BAA-908</strain>
    </source>
</reference>
<evidence type="ECO:0000313" key="2">
    <source>
        <dbReference type="EMBL" id="SJZ64815.1"/>
    </source>
</evidence>
<keyword evidence="3" id="KW-1185">Reference proteome</keyword>
<feature type="region of interest" description="Disordered" evidence="1">
    <location>
        <begin position="26"/>
        <end position="66"/>
    </location>
</feature>
<sequence length="98" mass="11569">METIAVLIIVFLVIYSFINRHSHSEKTDEPLYRHSPVHHNCNYNDEDEETEEKLATNDNDSNENYDKHEFYGGISFRNDSVYMTDDDDFLDEFGDDIL</sequence>